<feature type="domain" description="Amidohydrolase-related" evidence="2">
    <location>
        <begin position="3"/>
        <end position="245"/>
    </location>
</feature>
<dbReference type="EMBL" id="CP034235">
    <property type="protein sequence ID" value="QGQ94995.1"/>
    <property type="molecule type" value="Genomic_DNA"/>
</dbReference>
<dbReference type="InterPro" id="IPR006680">
    <property type="entry name" value="Amidohydro-rel"/>
</dbReference>
<evidence type="ECO:0000313" key="3">
    <source>
        <dbReference type="EMBL" id="QGQ94995.1"/>
    </source>
</evidence>
<accession>A0A6B8RHC4</accession>
<organism evidence="3 4">
    <name type="scientific">Paenibacillus psychroresistens</name>
    <dbReference type="NCBI Taxonomy" id="1778678"/>
    <lineage>
        <taxon>Bacteria</taxon>
        <taxon>Bacillati</taxon>
        <taxon>Bacillota</taxon>
        <taxon>Bacilli</taxon>
        <taxon>Bacillales</taxon>
        <taxon>Paenibacillaceae</taxon>
        <taxon>Paenibacillus</taxon>
    </lineage>
</organism>
<dbReference type="KEGG" id="ppsc:EHS13_08915"/>
<evidence type="ECO:0000259" key="2">
    <source>
        <dbReference type="Pfam" id="PF04909"/>
    </source>
</evidence>
<dbReference type="AlphaFoldDB" id="A0A6B8RHC4"/>
<dbReference type="RefSeq" id="WP_155700010.1">
    <property type="nucleotide sequence ID" value="NZ_CP034235.1"/>
</dbReference>
<keyword evidence="1" id="KW-0456">Lyase</keyword>
<dbReference type="PANTHER" id="PTHR21240:SF19">
    <property type="entry name" value="CATALYTIC_ HYDROLASE"/>
    <property type="match status" value="1"/>
</dbReference>
<dbReference type="GO" id="GO:0016787">
    <property type="term" value="F:hydrolase activity"/>
    <property type="evidence" value="ECO:0007669"/>
    <property type="project" value="UniProtKB-KW"/>
</dbReference>
<gene>
    <name evidence="3" type="ORF">EHS13_08915</name>
</gene>
<dbReference type="Pfam" id="PF04909">
    <property type="entry name" value="Amidohydro_2"/>
    <property type="match status" value="1"/>
</dbReference>
<dbReference type="OrthoDB" id="9771932at2"/>
<dbReference type="Gene3D" id="3.20.20.140">
    <property type="entry name" value="Metal-dependent hydrolases"/>
    <property type="match status" value="1"/>
</dbReference>
<sequence length="246" mass="27334">MIIDVHAHLGKDCVFDEDFTAEDQFNKHKDWQISKTILQPASCHDLDTVISQHDAIATLIQQYPNQFYGMANPNPHLPDSKYEAEIRRCVEELGFIGVKIHTFAHAVNPSGVAGRKVFTLAQKLNLPVMIHTGAGIPFANPANLIPIAEEFPDLKIVMAHCGMMIMAGEAYLAMKRCPNIYADITWTAGFNIKRWSDELGANRFMFGSDHADNAGTELAKINSCGLSESQQEWLLSKTALSIYNLS</sequence>
<dbReference type="Proteomes" id="UP000426246">
    <property type="component" value="Chromosome"/>
</dbReference>
<name>A0A6B8RHC4_9BACL</name>
<proteinExistence type="predicted"/>
<dbReference type="InterPro" id="IPR032465">
    <property type="entry name" value="ACMSD"/>
</dbReference>
<dbReference type="SUPFAM" id="SSF51556">
    <property type="entry name" value="Metallo-dependent hydrolases"/>
    <property type="match status" value="1"/>
</dbReference>
<evidence type="ECO:0000256" key="1">
    <source>
        <dbReference type="ARBA" id="ARBA00023239"/>
    </source>
</evidence>
<keyword evidence="3" id="KW-0378">Hydrolase</keyword>
<keyword evidence="4" id="KW-1185">Reference proteome</keyword>
<dbReference type="PANTHER" id="PTHR21240">
    <property type="entry name" value="2-AMINO-3-CARBOXYLMUCONATE-6-SEMIALDEHYDE DECARBOXYLASE"/>
    <property type="match status" value="1"/>
</dbReference>
<dbReference type="InterPro" id="IPR032466">
    <property type="entry name" value="Metal_Hydrolase"/>
</dbReference>
<evidence type="ECO:0000313" key="4">
    <source>
        <dbReference type="Proteomes" id="UP000426246"/>
    </source>
</evidence>
<dbReference type="GO" id="GO:0016831">
    <property type="term" value="F:carboxy-lyase activity"/>
    <property type="evidence" value="ECO:0007669"/>
    <property type="project" value="InterPro"/>
</dbReference>
<protein>
    <submittedName>
        <fullName evidence="3">Amidohydrolase</fullName>
    </submittedName>
</protein>
<reference evidence="4" key="1">
    <citation type="submission" date="2018-11" db="EMBL/GenBank/DDBJ databases">
        <title>Complete genome sequence of Paenibacillus sp. ML311-T8.</title>
        <authorList>
            <person name="Nam Y.-D."/>
            <person name="Kang J."/>
            <person name="Chung W.-H."/>
            <person name="Park Y.S."/>
        </authorList>
    </citation>
    <scope>NUCLEOTIDE SEQUENCE [LARGE SCALE GENOMIC DNA]</scope>
    <source>
        <strain evidence="4">ML311-T8</strain>
    </source>
</reference>